<evidence type="ECO:0000256" key="6">
    <source>
        <dbReference type="ARBA" id="ARBA00023136"/>
    </source>
</evidence>
<evidence type="ECO:0000259" key="8">
    <source>
        <dbReference type="Pfam" id="PF02397"/>
    </source>
</evidence>
<reference evidence="9 10" key="1">
    <citation type="submission" date="2018-12" db="EMBL/GenBank/DDBJ databases">
        <title>Vibrio sp. isolated from China Sea.</title>
        <authorList>
            <person name="Li Y."/>
        </authorList>
    </citation>
    <scope>NUCLEOTIDE SEQUENCE [LARGE SCALE GENOMIC DNA]</scope>
    <source>
        <strain evidence="9 10">BEI207</strain>
    </source>
</reference>
<feature type="transmembrane region" description="Helical" evidence="7">
    <location>
        <begin position="16"/>
        <end position="38"/>
    </location>
</feature>
<feature type="transmembrane region" description="Helical" evidence="7">
    <location>
        <begin position="44"/>
        <end position="65"/>
    </location>
</feature>
<evidence type="ECO:0000256" key="4">
    <source>
        <dbReference type="ARBA" id="ARBA00022692"/>
    </source>
</evidence>
<evidence type="ECO:0000256" key="1">
    <source>
        <dbReference type="ARBA" id="ARBA00004141"/>
    </source>
</evidence>
<organism evidence="9 10">
    <name type="scientific">Vibrio aquaticus</name>
    <dbReference type="NCBI Taxonomy" id="2496559"/>
    <lineage>
        <taxon>Bacteria</taxon>
        <taxon>Pseudomonadati</taxon>
        <taxon>Pseudomonadota</taxon>
        <taxon>Gammaproteobacteria</taxon>
        <taxon>Vibrionales</taxon>
        <taxon>Vibrionaceae</taxon>
        <taxon>Vibrio</taxon>
    </lineage>
</organism>
<protein>
    <submittedName>
        <fullName evidence="9">Undecaprenyl-phosphate glucose phosphotransferase</fullName>
        <ecNumber evidence="9">2.7.8.31</ecNumber>
    </submittedName>
</protein>
<feature type="transmembrane region" description="Helical" evidence="7">
    <location>
        <begin position="286"/>
        <end position="307"/>
    </location>
</feature>
<evidence type="ECO:0000313" key="9">
    <source>
        <dbReference type="EMBL" id="RTZ17434.1"/>
    </source>
</evidence>
<name>A0A432D0J1_9VIBR</name>
<evidence type="ECO:0000313" key="10">
    <source>
        <dbReference type="Proteomes" id="UP000268973"/>
    </source>
</evidence>
<dbReference type="InterPro" id="IPR017473">
    <property type="entry name" value="Undecaprenyl-P_gluc_Ptfrase"/>
</dbReference>
<dbReference type="EMBL" id="RXZH01000001">
    <property type="protein sequence ID" value="RTZ17434.1"/>
    <property type="molecule type" value="Genomic_DNA"/>
</dbReference>
<dbReference type="GO" id="GO:0089702">
    <property type="term" value="F:undecaprenyl-phosphate glucose phosphotransferase activity"/>
    <property type="evidence" value="ECO:0007669"/>
    <property type="project" value="UniProtKB-EC"/>
</dbReference>
<dbReference type="InterPro" id="IPR003362">
    <property type="entry name" value="Bact_transf"/>
</dbReference>
<comment type="similarity">
    <text evidence="2">Belongs to the bacterial sugar transferase family.</text>
</comment>
<dbReference type="GO" id="GO:0009242">
    <property type="term" value="P:colanic acid biosynthetic process"/>
    <property type="evidence" value="ECO:0007669"/>
    <property type="project" value="TreeGrafter"/>
</dbReference>
<dbReference type="OrthoDB" id="9808602at2"/>
<dbReference type="Gene3D" id="3.40.50.720">
    <property type="entry name" value="NAD(P)-binding Rossmann-like Domain"/>
    <property type="match status" value="1"/>
</dbReference>
<dbReference type="Proteomes" id="UP000268973">
    <property type="component" value="Unassembled WGS sequence"/>
</dbReference>
<comment type="subcellular location">
    <subcellularLocation>
        <location evidence="1">Membrane</location>
        <topology evidence="1">Multi-pass membrane protein</topology>
    </subcellularLocation>
</comment>
<keyword evidence="3 9" id="KW-0808">Transferase</keyword>
<evidence type="ECO:0000256" key="2">
    <source>
        <dbReference type="ARBA" id="ARBA00006464"/>
    </source>
</evidence>
<dbReference type="EC" id="2.7.8.31" evidence="9"/>
<evidence type="ECO:0000256" key="5">
    <source>
        <dbReference type="ARBA" id="ARBA00022989"/>
    </source>
</evidence>
<proteinExistence type="inferred from homology"/>
<feature type="transmembrane region" description="Helical" evidence="7">
    <location>
        <begin position="77"/>
        <end position="99"/>
    </location>
</feature>
<dbReference type="Pfam" id="PF02397">
    <property type="entry name" value="Bac_transf"/>
    <property type="match status" value="1"/>
</dbReference>
<feature type="domain" description="Bacterial sugar transferase" evidence="8">
    <location>
        <begin position="281"/>
        <end position="464"/>
    </location>
</feature>
<gene>
    <name evidence="9" type="ORF">EJ063_01235</name>
</gene>
<dbReference type="InterPro" id="IPR017475">
    <property type="entry name" value="EPS_sugar_tfrase"/>
</dbReference>
<keyword evidence="4 7" id="KW-0812">Transmembrane</keyword>
<evidence type="ECO:0000256" key="3">
    <source>
        <dbReference type="ARBA" id="ARBA00022679"/>
    </source>
</evidence>
<comment type="caution">
    <text evidence="9">The sequence shown here is derived from an EMBL/GenBank/DDBJ whole genome shotgun (WGS) entry which is preliminary data.</text>
</comment>
<dbReference type="Pfam" id="PF13727">
    <property type="entry name" value="CoA_binding_3"/>
    <property type="match status" value="1"/>
</dbReference>
<evidence type="ECO:0000256" key="7">
    <source>
        <dbReference type="SAM" id="Phobius"/>
    </source>
</evidence>
<dbReference type="NCBIfam" id="TIGR03025">
    <property type="entry name" value="EPS_sugtrans"/>
    <property type="match status" value="1"/>
</dbReference>
<feature type="transmembrane region" description="Helical" evidence="7">
    <location>
        <begin position="105"/>
        <end position="128"/>
    </location>
</feature>
<accession>A0A432D0J1</accession>
<dbReference type="PANTHER" id="PTHR30576">
    <property type="entry name" value="COLANIC BIOSYNTHESIS UDP-GLUCOSE LIPID CARRIER TRANSFERASE"/>
    <property type="match status" value="1"/>
</dbReference>
<dbReference type="GO" id="GO:0016020">
    <property type="term" value="C:membrane"/>
    <property type="evidence" value="ECO:0007669"/>
    <property type="project" value="UniProtKB-SubCell"/>
</dbReference>
<keyword evidence="5 7" id="KW-1133">Transmembrane helix</keyword>
<keyword evidence="10" id="KW-1185">Reference proteome</keyword>
<dbReference type="AlphaFoldDB" id="A0A432D0J1"/>
<dbReference type="NCBIfam" id="TIGR03023">
    <property type="entry name" value="WcaJ_sugtrans"/>
    <property type="match status" value="1"/>
</dbReference>
<keyword evidence="6 7" id="KW-0472">Membrane</keyword>
<dbReference type="RefSeq" id="WP_126572190.1">
    <property type="nucleotide sequence ID" value="NZ_RXZH01000001.1"/>
</dbReference>
<sequence>MGYGNPIKHHGEESVLIYRVVDIFIICSLLFVTTFSYVGTFPALYQLILCVVVIAYFFAAEISGVYHTHKHTSLKQVLLTVLASWFICIALSLVLGFFFKISESYSRVVLGVWFAITPFVLISWRWCAFVLPKRLRPKDCYKDKSIIIGATPAGIILAQELRNSKHINENLLGFYDDRTPERIEKTMGASELPLNMKGNIDDALLLAQHHSVKNVYVALPMEAAKRIKQILNAFSNSNAHVHVVPDFFTFDLMHSRWKNIGNMMTLSVHDTPFRGFTSMIKRFEDVLLSLVIIALISPVLLVVAIGVKLSSPGPVIFKQDRYGLDGRPIKVWKFRSMSATDNGSVVKQATKNDPRITKFGAFIRRTSLDELPQFFNVLTGQMSIVGPRPHAVAHNEEYRGLIDKYMLRHQVKPGITGWAQINGYRGETDTIDKMEKRVEYDLTYIQNWTLWLDIKIVYLTIFKGFTGKTAY</sequence>
<dbReference type="PANTHER" id="PTHR30576:SF21">
    <property type="entry name" value="UDP-GLUCOSE:UNDECAPRENYL-PHOSPHATE GLUCOSE-1-PHOSPHATE TRANSFERASE"/>
    <property type="match status" value="1"/>
</dbReference>